<evidence type="ECO:0000313" key="2">
    <source>
        <dbReference type="EMBL" id="OQU87021.1"/>
    </source>
</evidence>
<gene>
    <name evidence="2" type="ORF">SORBI_3003G191350</name>
</gene>
<name>A0A1W0VY31_SORBI</name>
<protein>
    <submittedName>
        <fullName evidence="2">Uncharacterized protein</fullName>
    </submittedName>
</protein>
<evidence type="ECO:0000256" key="1">
    <source>
        <dbReference type="SAM" id="MobiDB-lite"/>
    </source>
</evidence>
<reference evidence="2 3" key="1">
    <citation type="journal article" date="2009" name="Nature">
        <title>The Sorghum bicolor genome and the diversification of grasses.</title>
        <authorList>
            <person name="Paterson A.H."/>
            <person name="Bowers J.E."/>
            <person name="Bruggmann R."/>
            <person name="Dubchak I."/>
            <person name="Grimwood J."/>
            <person name="Gundlach H."/>
            <person name="Haberer G."/>
            <person name="Hellsten U."/>
            <person name="Mitros T."/>
            <person name="Poliakov A."/>
            <person name="Schmutz J."/>
            <person name="Spannagl M."/>
            <person name="Tang H."/>
            <person name="Wang X."/>
            <person name="Wicker T."/>
            <person name="Bharti A.K."/>
            <person name="Chapman J."/>
            <person name="Feltus F.A."/>
            <person name="Gowik U."/>
            <person name="Grigoriev I.V."/>
            <person name="Lyons E."/>
            <person name="Maher C.A."/>
            <person name="Martis M."/>
            <person name="Narechania A."/>
            <person name="Otillar R.P."/>
            <person name="Penning B.W."/>
            <person name="Salamov A.A."/>
            <person name="Wang Y."/>
            <person name="Zhang L."/>
            <person name="Carpita N.C."/>
            <person name="Freeling M."/>
            <person name="Gingle A.R."/>
            <person name="Hash C.T."/>
            <person name="Keller B."/>
            <person name="Klein P."/>
            <person name="Kresovich S."/>
            <person name="McCann M.C."/>
            <person name="Ming R."/>
            <person name="Peterson D.G."/>
            <person name="Mehboob-ur-Rahman"/>
            <person name="Ware D."/>
            <person name="Westhoff P."/>
            <person name="Mayer K.F."/>
            <person name="Messing J."/>
            <person name="Rokhsar D.S."/>
        </authorList>
    </citation>
    <scope>NUCLEOTIDE SEQUENCE [LARGE SCALE GENOMIC DNA]</scope>
    <source>
        <strain evidence="3">cv. BTx623</strain>
    </source>
</reference>
<feature type="compositionally biased region" description="Basic residues" evidence="1">
    <location>
        <begin position="121"/>
        <end position="132"/>
    </location>
</feature>
<feature type="region of interest" description="Disordered" evidence="1">
    <location>
        <begin position="52"/>
        <end position="71"/>
    </location>
</feature>
<feature type="region of interest" description="Disordered" evidence="1">
    <location>
        <begin position="98"/>
        <end position="132"/>
    </location>
</feature>
<proteinExistence type="predicted"/>
<dbReference type="Proteomes" id="UP000000768">
    <property type="component" value="Chromosome 3"/>
</dbReference>
<reference evidence="3" key="2">
    <citation type="journal article" date="2018" name="Plant J.">
        <title>The Sorghum bicolor reference genome: improved assembly, gene annotations, a transcriptome atlas, and signatures of genome organization.</title>
        <authorList>
            <person name="McCormick R.F."/>
            <person name="Truong S.K."/>
            <person name="Sreedasyam A."/>
            <person name="Jenkins J."/>
            <person name="Shu S."/>
            <person name="Sims D."/>
            <person name="Kennedy M."/>
            <person name="Amirebrahimi M."/>
            <person name="Weers B.D."/>
            <person name="McKinley B."/>
            <person name="Mattison A."/>
            <person name="Morishige D.T."/>
            <person name="Grimwood J."/>
            <person name="Schmutz J."/>
            <person name="Mullet J.E."/>
        </authorList>
    </citation>
    <scope>NUCLEOTIDE SEQUENCE [LARGE SCALE GENOMIC DNA]</scope>
    <source>
        <strain evidence="3">cv. BTx623</strain>
    </source>
</reference>
<evidence type="ECO:0000313" key="3">
    <source>
        <dbReference type="Proteomes" id="UP000000768"/>
    </source>
</evidence>
<dbReference type="AlphaFoldDB" id="A0A1W0VY31"/>
<feature type="compositionally biased region" description="Basic and acidic residues" evidence="1">
    <location>
        <begin position="52"/>
        <end position="64"/>
    </location>
</feature>
<dbReference type="EMBL" id="CM000762">
    <property type="protein sequence ID" value="OQU87021.1"/>
    <property type="molecule type" value="Genomic_DNA"/>
</dbReference>
<dbReference type="Gramene" id="OQU87021">
    <property type="protein sequence ID" value="OQU87021"/>
    <property type="gene ID" value="SORBI_3003G191350"/>
</dbReference>
<accession>A0A1W0VY31</accession>
<dbReference type="InParanoid" id="A0A1W0VY31"/>
<keyword evidence="3" id="KW-1185">Reference proteome</keyword>
<organism evidence="2 3">
    <name type="scientific">Sorghum bicolor</name>
    <name type="common">Sorghum</name>
    <name type="synonym">Sorghum vulgare</name>
    <dbReference type="NCBI Taxonomy" id="4558"/>
    <lineage>
        <taxon>Eukaryota</taxon>
        <taxon>Viridiplantae</taxon>
        <taxon>Streptophyta</taxon>
        <taxon>Embryophyta</taxon>
        <taxon>Tracheophyta</taxon>
        <taxon>Spermatophyta</taxon>
        <taxon>Magnoliopsida</taxon>
        <taxon>Liliopsida</taxon>
        <taxon>Poales</taxon>
        <taxon>Poaceae</taxon>
        <taxon>PACMAD clade</taxon>
        <taxon>Panicoideae</taxon>
        <taxon>Andropogonodae</taxon>
        <taxon>Andropogoneae</taxon>
        <taxon>Sorghinae</taxon>
        <taxon>Sorghum</taxon>
    </lineage>
</organism>
<sequence>MGPSQIICKGRAGDHPIHPYFRSSALKFHHHQVGGGKPSIRYCDMEGIGKESGKEEIKGNDAKKPQKQQVSNWRHWHDVQIYEEECLVDGVLPPLLARNGSTKGEITKDEVEEEGEEATSRIKKNIKKSKKN</sequence>